<evidence type="ECO:0000256" key="7">
    <source>
        <dbReference type="ARBA" id="ARBA00022723"/>
    </source>
</evidence>
<dbReference type="GO" id="GO:0000014">
    <property type="term" value="F:single-stranded DNA endodeoxyribonuclease activity"/>
    <property type="evidence" value="ECO:0007669"/>
    <property type="project" value="TreeGrafter"/>
</dbReference>
<feature type="active site" description="Proton donor" evidence="17">
    <location>
        <position position="179"/>
    </location>
</feature>
<dbReference type="GO" id="GO:0006303">
    <property type="term" value="P:double-strand break repair via nonhomologous end joining"/>
    <property type="evidence" value="ECO:0007669"/>
    <property type="project" value="TreeGrafter"/>
</dbReference>
<dbReference type="GO" id="GO:0030145">
    <property type="term" value="F:manganese ion binding"/>
    <property type="evidence" value="ECO:0007669"/>
    <property type="project" value="UniProtKB-UniRule"/>
</dbReference>
<comment type="cofactor">
    <cofactor evidence="1 16">
        <name>Mn(2+)</name>
        <dbReference type="ChEBI" id="CHEBI:29035"/>
    </cofactor>
</comment>
<dbReference type="FunFam" id="3.60.21.10:FF:000011">
    <property type="entry name" value="Double-strand break repair protein"/>
    <property type="match status" value="1"/>
</dbReference>
<evidence type="ECO:0000256" key="15">
    <source>
        <dbReference type="ARBA" id="ARBA00023254"/>
    </source>
</evidence>
<evidence type="ECO:0000259" key="20">
    <source>
        <dbReference type="SMART" id="SM01347"/>
    </source>
</evidence>
<comment type="subcellular location">
    <subcellularLocation>
        <location evidence="3">Chromosome</location>
    </subcellularLocation>
    <subcellularLocation>
        <location evidence="2 16">Nucleus</location>
    </subcellularLocation>
</comment>
<dbReference type="GO" id="GO:0030870">
    <property type="term" value="C:Mre11 complex"/>
    <property type="evidence" value="ECO:0007669"/>
    <property type="project" value="UniProtKB-UniRule"/>
</dbReference>
<comment type="similarity">
    <text evidence="4 16 18">Belongs to the MRE11/RAD32 family.</text>
</comment>
<dbReference type="InterPro" id="IPR038487">
    <property type="entry name" value="Mre11_capping_dom"/>
</dbReference>
<sequence>MSESDDSFENFVAESQSSQTKYEKNELEESCVEDSQEPMNNTMVGQDMFEYANPAEPEVDDVIKILVATDIHCGYGENKPIINMDAVNTFEEVLQIAIEKKVDMILLGGDLFHENHPSREVQHKVTQLLRKYCLNSNPVELEFLSDPSVDFNQSMFDKVNYHDENINVGLPIFTIHGNHDDLAGKGLTALDLLHESGLINLFGKHENIREFVVSPLLLRKGDTRLALYGLGSQRDDRLVRAFQNQEITFPRPNEGAEDWFNLFTLHQNRPRRSLHRSTGAYLPENLIPEFFDLLIWGHEHESKPEPQYVASSEAVGDGFYILQPGSTVATSLTEDEALPKHAFLLKIKGRKFASKPIKLQTVRPMIVDELLLEKIPRGAKKDYTNNRYKDVYGNFIDEVLIEKKLAEMIAKAENGRGSRQPILPLIRLKVLYEDEWADVQTINTRRIGAKYEDIVANPLEILMVKKKTNRDRTKKTKVDELMDDERLGNVSSSNLQFIINEYFADLPLEQRMTVLKPADIGKAVEQYADVEENIASANAGFQKSLKEQVELMRNTLRKMPIPNIETEDDLETFKDMIHKDLIDLKKSYYEKSKEGLENVAEDDDRDLMASFSMAENSINQEQMNTVSSDDSDVIVSDHEDIAPPKKTTRGRGRGRGAASTSTRATNKKKTYNF</sequence>
<dbReference type="PANTHER" id="PTHR10139:SF1">
    <property type="entry name" value="DOUBLE-STRAND BREAK REPAIR PROTEIN MRE11"/>
    <property type="match status" value="1"/>
</dbReference>
<reference evidence="21" key="1">
    <citation type="submission" date="2022-11" db="EMBL/GenBank/DDBJ databases">
        <authorList>
            <person name="Kikuchi T."/>
        </authorList>
    </citation>
    <scope>NUCLEOTIDE SEQUENCE</scope>
    <source>
        <strain evidence="21">PS1010</strain>
    </source>
</reference>
<comment type="function">
    <text evidence="16">Core component of the MRN complex, which plays a central role in double-strand break (DSB) repair, DNA recombination, maintenance of telomere integrity and meiosis. The MRN complex is involved in the repair of DNA double-strand breaks (DSBs) via homologous recombination (HR), an error-free mechanism which primarily occurs during S and G2 phases. The complex (1) mediates the end resection of damaged DNA, which generates proper single-stranded DNA, a key initial steps in HR, and is (2) required for the recruitment of other repair factors and efficient activation of ATM and ATR upon DNA damage. Within the MRN complex, mre-11 possesses both single-strand endonuclease activity and double-strand-specific 3'-5' exonuclease activity. Mre-11 first endonucleolytically cleaves the 5' strand at DNA DSB ends to prevent non-homologous end joining (NHEJ) and licence HR. It then generates a single-stranded DNA gap via 3' to 5' exonucleolytic degradation, which is required for single-strand invasion and recombination.</text>
</comment>
<keyword evidence="22" id="KW-1185">Reference proteome</keyword>
<evidence type="ECO:0000313" key="22">
    <source>
        <dbReference type="Proteomes" id="UP001152747"/>
    </source>
</evidence>
<dbReference type="InterPro" id="IPR003701">
    <property type="entry name" value="Mre11"/>
</dbReference>
<dbReference type="NCBIfam" id="TIGR00583">
    <property type="entry name" value="mre11"/>
    <property type="match status" value="1"/>
</dbReference>
<keyword evidence="8 16" id="KW-0255">Endonuclease</keyword>
<dbReference type="Gene3D" id="3.30.110.110">
    <property type="entry name" value="Mre11, capping domain"/>
    <property type="match status" value="1"/>
</dbReference>
<dbReference type="GO" id="GO:0007095">
    <property type="term" value="P:mitotic G2 DNA damage checkpoint signaling"/>
    <property type="evidence" value="ECO:0007669"/>
    <property type="project" value="TreeGrafter"/>
</dbReference>
<keyword evidence="9 16" id="KW-0227">DNA damage</keyword>
<comment type="caution">
    <text evidence="21">The sequence shown here is derived from an EMBL/GenBank/DDBJ whole genome shotgun (WGS) entry which is preliminary data.</text>
</comment>
<dbReference type="Pfam" id="PF00149">
    <property type="entry name" value="Metallophos"/>
    <property type="match status" value="1"/>
</dbReference>
<dbReference type="SMART" id="SM01347">
    <property type="entry name" value="Mre11_DNA_bind"/>
    <property type="match status" value="1"/>
</dbReference>
<organism evidence="21 22">
    <name type="scientific">Caenorhabditis angaria</name>
    <dbReference type="NCBI Taxonomy" id="860376"/>
    <lineage>
        <taxon>Eukaryota</taxon>
        <taxon>Metazoa</taxon>
        <taxon>Ecdysozoa</taxon>
        <taxon>Nematoda</taxon>
        <taxon>Chromadorea</taxon>
        <taxon>Rhabditida</taxon>
        <taxon>Rhabditina</taxon>
        <taxon>Rhabditomorpha</taxon>
        <taxon>Rhabditoidea</taxon>
        <taxon>Rhabditidae</taxon>
        <taxon>Peloderinae</taxon>
        <taxon>Caenorhabditis</taxon>
    </lineage>
</organism>
<dbReference type="GO" id="GO:0000724">
    <property type="term" value="P:double-strand break repair via homologous recombination"/>
    <property type="evidence" value="ECO:0007669"/>
    <property type="project" value="TreeGrafter"/>
</dbReference>
<evidence type="ECO:0000256" key="2">
    <source>
        <dbReference type="ARBA" id="ARBA00004123"/>
    </source>
</evidence>
<feature type="region of interest" description="Disordered" evidence="19">
    <location>
        <begin position="618"/>
        <end position="673"/>
    </location>
</feature>
<evidence type="ECO:0000256" key="12">
    <source>
        <dbReference type="ARBA" id="ARBA00023204"/>
    </source>
</evidence>
<evidence type="ECO:0000256" key="18">
    <source>
        <dbReference type="RuleBase" id="RU003447"/>
    </source>
</evidence>
<dbReference type="InterPro" id="IPR007281">
    <property type="entry name" value="Mre11_DNA-bd"/>
</dbReference>
<dbReference type="GO" id="GO:0008296">
    <property type="term" value="F:3'-5'-DNA exonuclease activity"/>
    <property type="evidence" value="ECO:0007669"/>
    <property type="project" value="InterPro"/>
</dbReference>
<evidence type="ECO:0000256" key="5">
    <source>
        <dbReference type="ARBA" id="ARBA00022454"/>
    </source>
</evidence>
<keyword evidence="15 16" id="KW-0469">Meiosis</keyword>
<name>A0A9P1N5U8_9PELO</name>
<dbReference type="PANTHER" id="PTHR10139">
    <property type="entry name" value="DOUBLE-STRAND BREAK REPAIR PROTEIN MRE11"/>
    <property type="match status" value="1"/>
</dbReference>
<feature type="domain" description="Mre11 DNA-binding" evidence="20">
    <location>
        <begin position="352"/>
        <end position="527"/>
    </location>
</feature>
<dbReference type="InterPro" id="IPR004843">
    <property type="entry name" value="Calcineurin-like_PHP"/>
</dbReference>
<keyword evidence="13 16" id="KW-0464">Manganese</keyword>
<dbReference type="GO" id="GO:0042138">
    <property type="term" value="P:meiotic DNA double-strand break formation"/>
    <property type="evidence" value="ECO:0007669"/>
    <property type="project" value="TreeGrafter"/>
</dbReference>
<evidence type="ECO:0000256" key="3">
    <source>
        <dbReference type="ARBA" id="ARBA00004286"/>
    </source>
</evidence>
<keyword evidence="11 16" id="KW-0269">Exonuclease</keyword>
<keyword evidence="10 16" id="KW-0378">Hydrolase</keyword>
<dbReference type="GO" id="GO:0097552">
    <property type="term" value="P:mitochondrial double-strand break repair via homologous recombination"/>
    <property type="evidence" value="ECO:0007669"/>
    <property type="project" value="TreeGrafter"/>
</dbReference>
<evidence type="ECO:0000313" key="21">
    <source>
        <dbReference type="EMBL" id="CAI5450939.1"/>
    </source>
</evidence>
<accession>A0A9P1N5U8</accession>
<gene>
    <name evidence="21" type="ORF">CAMP_LOCUS13576</name>
</gene>
<dbReference type="InterPro" id="IPR041796">
    <property type="entry name" value="Mre11_N"/>
</dbReference>
<evidence type="ECO:0000256" key="4">
    <source>
        <dbReference type="ARBA" id="ARBA00009028"/>
    </source>
</evidence>
<evidence type="ECO:0000256" key="11">
    <source>
        <dbReference type="ARBA" id="ARBA00022839"/>
    </source>
</evidence>
<evidence type="ECO:0000256" key="13">
    <source>
        <dbReference type="ARBA" id="ARBA00023211"/>
    </source>
</evidence>
<keyword evidence="7" id="KW-0479">Metal-binding</keyword>
<dbReference type="AlphaFoldDB" id="A0A9P1N5U8"/>
<protein>
    <recommendedName>
        <fullName evidence="16">Double-strand break repair protein</fullName>
    </recommendedName>
</protein>
<dbReference type="Proteomes" id="UP001152747">
    <property type="component" value="Unassembled WGS sequence"/>
</dbReference>
<evidence type="ECO:0000256" key="16">
    <source>
        <dbReference type="PIRNR" id="PIRNR000882"/>
    </source>
</evidence>
<dbReference type="GO" id="GO:0000723">
    <property type="term" value="P:telomere maintenance"/>
    <property type="evidence" value="ECO:0007669"/>
    <property type="project" value="TreeGrafter"/>
</dbReference>
<evidence type="ECO:0000256" key="17">
    <source>
        <dbReference type="PIRSR" id="PIRSR000882-1"/>
    </source>
</evidence>
<dbReference type="EMBL" id="CANHGI010000005">
    <property type="protein sequence ID" value="CAI5450939.1"/>
    <property type="molecule type" value="Genomic_DNA"/>
</dbReference>
<dbReference type="GO" id="GO:0031573">
    <property type="term" value="P:mitotic intra-S DNA damage checkpoint signaling"/>
    <property type="evidence" value="ECO:0007669"/>
    <property type="project" value="TreeGrafter"/>
</dbReference>
<evidence type="ECO:0000256" key="1">
    <source>
        <dbReference type="ARBA" id="ARBA00001936"/>
    </source>
</evidence>
<dbReference type="CDD" id="cd00840">
    <property type="entry name" value="MPP_Mre11_N"/>
    <property type="match status" value="1"/>
</dbReference>
<dbReference type="Pfam" id="PF04152">
    <property type="entry name" value="Mre11_DNA_bind"/>
    <property type="match status" value="1"/>
</dbReference>
<dbReference type="PIRSF" id="PIRSF000882">
    <property type="entry name" value="DSB_repair_MRE11"/>
    <property type="match status" value="1"/>
</dbReference>
<dbReference type="Gene3D" id="3.60.21.10">
    <property type="match status" value="1"/>
</dbReference>
<evidence type="ECO:0000256" key="9">
    <source>
        <dbReference type="ARBA" id="ARBA00022763"/>
    </source>
</evidence>
<evidence type="ECO:0000256" key="6">
    <source>
        <dbReference type="ARBA" id="ARBA00022722"/>
    </source>
</evidence>
<feature type="region of interest" description="Disordered" evidence="19">
    <location>
        <begin position="1"/>
        <end position="39"/>
    </location>
</feature>
<dbReference type="OrthoDB" id="30417at2759"/>
<evidence type="ECO:0000256" key="19">
    <source>
        <dbReference type="SAM" id="MobiDB-lite"/>
    </source>
</evidence>
<evidence type="ECO:0000256" key="8">
    <source>
        <dbReference type="ARBA" id="ARBA00022759"/>
    </source>
</evidence>
<keyword evidence="6 16" id="KW-0540">Nuclease</keyword>
<dbReference type="GO" id="GO:0035861">
    <property type="term" value="C:site of double-strand break"/>
    <property type="evidence" value="ECO:0007669"/>
    <property type="project" value="TreeGrafter"/>
</dbReference>
<dbReference type="SUPFAM" id="SSF56300">
    <property type="entry name" value="Metallo-dependent phosphatases"/>
    <property type="match status" value="1"/>
</dbReference>
<keyword evidence="5" id="KW-0158">Chromosome</keyword>
<proteinExistence type="inferred from homology"/>
<dbReference type="InterPro" id="IPR029052">
    <property type="entry name" value="Metallo-depent_PP-like"/>
</dbReference>
<evidence type="ECO:0000256" key="10">
    <source>
        <dbReference type="ARBA" id="ARBA00022801"/>
    </source>
</evidence>
<evidence type="ECO:0000256" key="14">
    <source>
        <dbReference type="ARBA" id="ARBA00023242"/>
    </source>
</evidence>
<keyword evidence="14 16" id="KW-0539">Nucleus</keyword>
<keyword evidence="12 16" id="KW-0234">DNA repair</keyword>